<accession>A0ABV1K1Q7</accession>
<evidence type="ECO:0000313" key="1">
    <source>
        <dbReference type="EMBL" id="MEQ3542166.1"/>
    </source>
</evidence>
<dbReference type="RefSeq" id="WP_345655061.1">
    <property type="nucleotide sequence ID" value="NZ_BAABLY010000104.1"/>
</dbReference>
<organism evidence="1 2">
    <name type="scientific">Pseudonocardia tropica</name>
    <dbReference type="NCBI Taxonomy" id="681289"/>
    <lineage>
        <taxon>Bacteria</taxon>
        <taxon>Bacillati</taxon>
        <taxon>Actinomycetota</taxon>
        <taxon>Actinomycetes</taxon>
        <taxon>Pseudonocardiales</taxon>
        <taxon>Pseudonocardiaceae</taxon>
        <taxon>Pseudonocardia</taxon>
    </lineage>
</organism>
<reference evidence="1 2" key="1">
    <citation type="submission" date="2024-03" db="EMBL/GenBank/DDBJ databases">
        <title>Draft genome sequence of Pseudonocardia tropica JCM 19149.</title>
        <authorList>
            <person name="Butdee W."/>
            <person name="Duangmal K."/>
        </authorList>
    </citation>
    <scope>NUCLEOTIDE SEQUENCE [LARGE SCALE GENOMIC DNA]</scope>
    <source>
        <strain evidence="1 2">JCM 19149</strain>
    </source>
</reference>
<dbReference type="EMBL" id="JBEDNP010000025">
    <property type="protein sequence ID" value="MEQ3542166.1"/>
    <property type="molecule type" value="Genomic_DNA"/>
</dbReference>
<comment type="caution">
    <text evidence="1">The sequence shown here is derived from an EMBL/GenBank/DDBJ whole genome shotgun (WGS) entry which is preliminary data.</text>
</comment>
<keyword evidence="2" id="KW-1185">Reference proteome</keyword>
<gene>
    <name evidence="1" type="ORF">WHI96_25465</name>
</gene>
<evidence type="ECO:0000313" key="2">
    <source>
        <dbReference type="Proteomes" id="UP001464923"/>
    </source>
</evidence>
<sequence length="64" mass="7148">MAVDVRLLDGPAEGVTAHYGYMSIPLPSLYWSDGRTSRQAVYHRVEDYPDPDGAWLYRAAVPPP</sequence>
<protein>
    <submittedName>
        <fullName evidence="1">Uncharacterized protein</fullName>
    </submittedName>
</protein>
<dbReference type="Proteomes" id="UP001464923">
    <property type="component" value="Unassembled WGS sequence"/>
</dbReference>
<proteinExistence type="predicted"/>
<name>A0ABV1K1Q7_9PSEU</name>